<accession>A0AAW1K8M5</accession>
<gene>
    <name evidence="2" type="ORF">RND81_06G080100</name>
</gene>
<reference evidence="2" key="1">
    <citation type="submission" date="2024-03" db="EMBL/GenBank/DDBJ databases">
        <title>WGS assembly of Saponaria officinalis var. Norfolk2.</title>
        <authorList>
            <person name="Jenkins J."/>
            <person name="Shu S."/>
            <person name="Grimwood J."/>
            <person name="Barry K."/>
            <person name="Goodstein D."/>
            <person name="Schmutz J."/>
            <person name="Leebens-Mack J."/>
            <person name="Osbourn A."/>
        </authorList>
    </citation>
    <scope>NUCLEOTIDE SEQUENCE [LARGE SCALE GENOMIC DNA]</scope>
    <source>
        <strain evidence="2">JIC</strain>
    </source>
</reference>
<evidence type="ECO:0000259" key="1">
    <source>
        <dbReference type="Pfam" id="PF14111"/>
    </source>
</evidence>
<evidence type="ECO:0000313" key="3">
    <source>
        <dbReference type="Proteomes" id="UP001443914"/>
    </source>
</evidence>
<dbReference type="PANTHER" id="PTHR31286:SF165">
    <property type="entry name" value="DUF4283 DOMAIN-CONTAINING PROTEIN"/>
    <property type="match status" value="1"/>
</dbReference>
<dbReference type="AlphaFoldDB" id="A0AAW1K8M5"/>
<dbReference type="InterPro" id="IPR040256">
    <property type="entry name" value="At4g02000-like"/>
</dbReference>
<organism evidence="2 3">
    <name type="scientific">Saponaria officinalis</name>
    <name type="common">Common soapwort</name>
    <name type="synonym">Lychnis saponaria</name>
    <dbReference type="NCBI Taxonomy" id="3572"/>
    <lineage>
        <taxon>Eukaryota</taxon>
        <taxon>Viridiplantae</taxon>
        <taxon>Streptophyta</taxon>
        <taxon>Embryophyta</taxon>
        <taxon>Tracheophyta</taxon>
        <taxon>Spermatophyta</taxon>
        <taxon>Magnoliopsida</taxon>
        <taxon>eudicotyledons</taxon>
        <taxon>Gunneridae</taxon>
        <taxon>Pentapetalae</taxon>
        <taxon>Caryophyllales</taxon>
        <taxon>Caryophyllaceae</taxon>
        <taxon>Caryophylleae</taxon>
        <taxon>Saponaria</taxon>
    </lineage>
</organism>
<dbReference type="InterPro" id="IPR036691">
    <property type="entry name" value="Endo/exonu/phosph_ase_sf"/>
</dbReference>
<dbReference type="EMBL" id="JBDFQZ010000006">
    <property type="protein sequence ID" value="KAK9714227.1"/>
    <property type="molecule type" value="Genomic_DNA"/>
</dbReference>
<dbReference type="InterPro" id="IPR025558">
    <property type="entry name" value="DUF4283"/>
</dbReference>
<evidence type="ECO:0000313" key="2">
    <source>
        <dbReference type="EMBL" id="KAK9714227.1"/>
    </source>
</evidence>
<keyword evidence="3" id="KW-1185">Reference proteome</keyword>
<dbReference type="SUPFAM" id="SSF56219">
    <property type="entry name" value="DNase I-like"/>
    <property type="match status" value="1"/>
</dbReference>
<dbReference type="Gene3D" id="3.60.10.10">
    <property type="entry name" value="Endonuclease/exonuclease/phosphatase"/>
    <property type="match status" value="1"/>
</dbReference>
<dbReference type="Proteomes" id="UP001443914">
    <property type="component" value="Unassembled WGS sequence"/>
</dbReference>
<sequence length="643" mass="73236">MHQEGTAVVCYILGANPPASVITGFINRIWRKHGYDNLSFLQNGVFLVHFPSVEAQQAALQGGYLLFDNKPLIVKELTPGLKLAKETVTSVPVWIRLIDLNLKFWGKKCLEKLAGEVGKFVRCDVYIEQRIHIAYARILVELPMDQPIVKEVSFLDENDVLCVVKVEHEWLPVMCTKCSGFGHGADGCKRVKGVQVWRRKAVQPAQPVVPPPANPVHVVPTGAIPQAATIEGRPVMIGRGFLKWGTFFIPMIMVNVGLWNIRGLNSLTKQKEIKWFLHKNKVELFGLLETKIRSSGINKLAAVLGSSWSFCTNYSCNEKGRVWLLWNLGGFHVQGVECDAQCVYLKCNVTGPWLWCGDFNCVRAPDERLGQPVTLAEIRDFRDCVTRCGISDIKATSSFFTWNNKQVAEHRVFSRLDRAMHNMEWGMEFSEAFAQFLPKGLFDHCLCIISLLGVIGKRSHSFKYFNMWSAAPEFGDIVRQGWDTQVRGTPMFKVITKLRNLKGRFKVLNRTMFSNVEQNAQVSFHHLEDCQARVRSNPFDLSVHEEEREATDIYRRLHTTRVDFLAQKAKAQWYDEGDDKTTFFHSVIKARRSQNKVLMIKDLRGVMCAMPELINNAFEEYYKGLLGTRSKVDDRCSRIPGKK</sequence>
<dbReference type="Pfam" id="PF14111">
    <property type="entry name" value="DUF4283"/>
    <property type="match status" value="1"/>
</dbReference>
<feature type="domain" description="DUF4283" evidence="1">
    <location>
        <begin position="7"/>
        <end position="83"/>
    </location>
</feature>
<protein>
    <recommendedName>
        <fullName evidence="1">DUF4283 domain-containing protein</fullName>
    </recommendedName>
</protein>
<comment type="caution">
    <text evidence="2">The sequence shown here is derived from an EMBL/GenBank/DDBJ whole genome shotgun (WGS) entry which is preliminary data.</text>
</comment>
<dbReference type="PANTHER" id="PTHR31286">
    <property type="entry name" value="GLYCINE-RICH CELL WALL STRUCTURAL PROTEIN 1.8-LIKE"/>
    <property type="match status" value="1"/>
</dbReference>
<name>A0AAW1K8M5_SAPOF</name>
<proteinExistence type="predicted"/>